<dbReference type="SUPFAM" id="SSF48371">
    <property type="entry name" value="ARM repeat"/>
    <property type="match status" value="1"/>
</dbReference>
<dbReference type="Gene3D" id="1.25.10.10">
    <property type="entry name" value="Leucine-rich Repeat Variant"/>
    <property type="match status" value="2"/>
</dbReference>
<dbReference type="GO" id="GO:0007023">
    <property type="term" value="P:post-chaperonin tubulin folding pathway"/>
    <property type="evidence" value="ECO:0007669"/>
    <property type="project" value="InterPro"/>
</dbReference>
<dbReference type="GO" id="GO:0048487">
    <property type="term" value="F:beta-tubulin binding"/>
    <property type="evidence" value="ECO:0007669"/>
    <property type="project" value="InterPro"/>
</dbReference>
<gene>
    <name evidence="4" type="ORF">IMG5_136490</name>
</gene>
<evidence type="ECO:0000313" key="4">
    <source>
        <dbReference type="EMBL" id="EGR30268.1"/>
    </source>
</evidence>
<dbReference type="GO" id="GO:0005096">
    <property type="term" value="F:GTPase activator activity"/>
    <property type="evidence" value="ECO:0007669"/>
    <property type="project" value="InterPro"/>
</dbReference>
<feature type="domain" description="Tubulin-folding cofactor D ARM repeats" evidence="3">
    <location>
        <begin position="21"/>
        <end position="276"/>
    </location>
</feature>
<dbReference type="STRING" id="857967.G0QWY7"/>
<dbReference type="Proteomes" id="UP000008983">
    <property type="component" value="Unassembled WGS sequence"/>
</dbReference>
<reference evidence="4 5" key="1">
    <citation type="submission" date="2011-07" db="EMBL/GenBank/DDBJ databases">
        <authorList>
            <person name="Coyne R."/>
            <person name="Brami D."/>
            <person name="Johnson J."/>
            <person name="Hostetler J."/>
            <person name="Hannick L."/>
            <person name="Clark T."/>
            <person name="Cassidy-Hanley D."/>
            <person name="Inman J."/>
        </authorList>
    </citation>
    <scope>NUCLEOTIDE SEQUENCE [LARGE SCALE GENOMIC DNA]</scope>
    <source>
        <strain evidence="4 5">G5</strain>
    </source>
</reference>
<sequence length="945" mass="109426">MELIQSRDPISGKKIIENPALKHLKCKLAQRIGLIYLRPRAVAWAYRRGNNKLVENMKKTGIENKKLQSNVQMQQQQQQKQKSSQEKAIELTNSHQYFEDVDQEALENIIDYILENLRDKYTVVRWSCAKGIGRITSRLDLNMADDVLNSVLELFSPNESEDAWHGGCLCLGELCRRGLLLPERLSEVFPVLFKALHFSVNQGNYNVGSNVRDSACYITWAFARAYDPDVLEGYVEELAKNLLITCVFDREVNCRRAAAAAFQEHVGRQGNFPYGIQILTEADYFTLGLRSNAYLNIGVYVGHYKEYMRGFVEHLAFNKLKHQDIEIRRLAAACLCLMTPLDPEFMINDVLAGLLNYITSDQLEVRHGAIYGIAEILVGACGKSELHNMKDEMKDSIFLRTLSQNERKLINAGEYMQAFKEQYERIRKNNYVQEFFQGEMLAKVLEVVSIIEKNRLFRGKGGEFMRVAVCRLIEGISIAKLEIKQNHAKRYLDTLDECLKSFLENIQICASKSLKIFSGQYSQVSKKEHLQLVSKFISQASTDQNVAITRGYTLGLCAFRTFDRIFDTCMLTMNDYTTDKRGDIGSIVREASMIVMVNIIKLWAQKKDGNQLNLSSQCIQKIIQLLLQQLMEKIDRVRLVAGSVMQDIFDNLYEKIPYFQHKEVINLKLNDFIYYWNQPHGVYNIIVPLLQYPEYSHFVVLQTILLYFFIKKKMKGLCVSVGGISESVVKYSLGALNRFINDFGRKEGILELVFGNIIKIFEEYENMERVVTPLFKTVDYMFEIQLVQVWAKQFGFGKQIFKVILKEIKETKSITKVYFFINIFYFNCFFLKIPAAIGLIVGLLHLQCEDIQIELLEFILSLLVHKFPKVRKITSDKLYLLIMSSGEEYFGEEKSDQITELLTSNDWLDVIFFIIIQQIIYLLQEKQNYKEVEKEFKQIFKLLNI</sequence>
<dbReference type="EC" id="3.1.21.4" evidence="4"/>
<dbReference type="OrthoDB" id="269822at2759"/>
<dbReference type="InterPro" id="IPR022577">
    <property type="entry name" value="TBCD_C"/>
</dbReference>
<evidence type="ECO:0000256" key="1">
    <source>
        <dbReference type="ARBA" id="ARBA00023186"/>
    </source>
</evidence>
<protein>
    <submittedName>
        <fullName evidence="4">Tubulin-specific chaperone d, putative</fullName>
        <ecNumber evidence="4">1.6.5.3</ecNumber>
        <ecNumber evidence="4">3.1.21.4</ecNumber>
    </submittedName>
</protein>
<dbReference type="RefSeq" id="XP_004065514.1">
    <property type="nucleotide sequence ID" value="XM_004065466.1"/>
</dbReference>
<proteinExistence type="predicted"/>
<feature type="domain" description="Tubulin-folding cofactor D C-terminal" evidence="2">
    <location>
        <begin position="620"/>
        <end position="816"/>
    </location>
</feature>
<organism evidence="4 5">
    <name type="scientific">Ichthyophthirius multifiliis</name>
    <name type="common">White spot disease agent</name>
    <name type="synonym">Ich</name>
    <dbReference type="NCBI Taxonomy" id="5932"/>
    <lineage>
        <taxon>Eukaryota</taxon>
        <taxon>Sar</taxon>
        <taxon>Alveolata</taxon>
        <taxon>Ciliophora</taxon>
        <taxon>Intramacronucleata</taxon>
        <taxon>Oligohymenophorea</taxon>
        <taxon>Hymenostomatida</taxon>
        <taxon>Ophryoglenina</taxon>
        <taxon>Ichthyophthirius</taxon>
    </lineage>
</organism>
<dbReference type="GO" id="GO:0009036">
    <property type="term" value="F:type II site-specific deoxyribonuclease activity"/>
    <property type="evidence" value="ECO:0007669"/>
    <property type="project" value="UniProtKB-EC"/>
</dbReference>
<dbReference type="EC" id="1.6.5.3" evidence="4"/>
<dbReference type="OMA" id="EPHEAWH"/>
<dbReference type="GO" id="GO:0016491">
    <property type="term" value="F:oxidoreductase activity"/>
    <property type="evidence" value="ECO:0007669"/>
    <property type="project" value="UniProtKB-KW"/>
</dbReference>
<accession>G0QWY7</accession>
<dbReference type="InParanoid" id="G0QWY7"/>
<dbReference type="GO" id="GO:0000226">
    <property type="term" value="P:microtubule cytoskeleton organization"/>
    <property type="evidence" value="ECO:0007669"/>
    <property type="project" value="TreeGrafter"/>
</dbReference>
<keyword evidence="4" id="KW-0560">Oxidoreductase</keyword>
<dbReference type="GO" id="GO:0007021">
    <property type="term" value="P:tubulin complex assembly"/>
    <property type="evidence" value="ECO:0007669"/>
    <property type="project" value="InterPro"/>
</dbReference>
<evidence type="ECO:0000259" key="3">
    <source>
        <dbReference type="Pfam" id="PF25767"/>
    </source>
</evidence>
<dbReference type="InterPro" id="IPR033162">
    <property type="entry name" value="TBCD"/>
</dbReference>
<keyword evidence="1" id="KW-0143">Chaperone</keyword>
<dbReference type="AlphaFoldDB" id="G0QWY7"/>
<dbReference type="Pfam" id="PF25767">
    <property type="entry name" value="ARM_TBCD_2nd"/>
    <property type="match status" value="1"/>
</dbReference>
<name>G0QWY7_ICHMU</name>
<dbReference type="InterPro" id="IPR058033">
    <property type="entry name" value="ARM_TBCD_2nd"/>
</dbReference>
<dbReference type="Pfam" id="PF12612">
    <property type="entry name" value="TFCD_C"/>
    <property type="match status" value="1"/>
</dbReference>
<evidence type="ECO:0000259" key="2">
    <source>
        <dbReference type="Pfam" id="PF12612"/>
    </source>
</evidence>
<dbReference type="EMBL" id="GL984024">
    <property type="protein sequence ID" value="EGR30268.1"/>
    <property type="molecule type" value="Genomic_DNA"/>
</dbReference>
<dbReference type="InterPro" id="IPR016024">
    <property type="entry name" value="ARM-type_fold"/>
</dbReference>
<evidence type="ECO:0000313" key="5">
    <source>
        <dbReference type="Proteomes" id="UP000008983"/>
    </source>
</evidence>
<dbReference type="PANTHER" id="PTHR12658:SF0">
    <property type="entry name" value="TUBULIN-SPECIFIC CHAPERONE D"/>
    <property type="match status" value="1"/>
</dbReference>
<dbReference type="PANTHER" id="PTHR12658">
    <property type="entry name" value="BETA-TUBULIN COFACTOR D"/>
    <property type="match status" value="1"/>
</dbReference>
<dbReference type="eggNOG" id="KOG1943">
    <property type="taxonomic scope" value="Eukaryota"/>
</dbReference>
<dbReference type="InterPro" id="IPR011989">
    <property type="entry name" value="ARM-like"/>
</dbReference>
<keyword evidence="4" id="KW-0378">Hydrolase</keyword>
<keyword evidence="5" id="KW-1185">Reference proteome</keyword>
<dbReference type="GeneID" id="14911119"/>